<gene>
    <name evidence="2" type="ORF">BMON_0170</name>
</gene>
<organism evidence="2 3">
    <name type="scientific">Bifidobacterium mongoliense DSM 21395</name>
    <dbReference type="NCBI Taxonomy" id="1437603"/>
    <lineage>
        <taxon>Bacteria</taxon>
        <taxon>Bacillati</taxon>
        <taxon>Actinomycetota</taxon>
        <taxon>Actinomycetes</taxon>
        <taxon>Bifidobacteriales</taxon>
        <taxon>Bifidobacteriaceae</taxon>
        <taxon>Bifidobacterium</taxon>
    </lineage>
</organism>
<reference evidence="2 3" key="1">
    <citation type="submission" date="2014-03" db="EMBL/GenBank/DDBJ databases">
        <title>Genomics of Bifidobacteria.</title>
        <authorList>
            <person name="Ventura M."/>
            <person name="Milani C."/>
            <person name="Lugli G.A."/>
        </authorList>
    </citation>
    <scope>NUCLEOTIDE SEQUENCE [LARGE SCALE GENOMIC DNA]</scope>
    <source>
        <strain evidence="2 3">DSM 21395</strain>
    </source>
</reference>
<comment type="caution">
    <text evidence="2">The sequence shown here is derived from an EMBL/GenBank/DDBJ whole genome shotgun (WGS) entry which is preliminary data.</text>
</comment>
<proteinExistence type="predicted"/>
<dbReference type="GO" id="GO:0003677">
    <property type="term" value="F:DNA binding"/>
    <property type="evidence" value="ECO:0007669"/>
    <property type="project" value="UniProtKB-KW"/>
</dbReference>
<keyword evidence="3" id="KW-1185">Reference proteome</keyword>
<feature type="region of interest" description="Disordered" evidence="1">
    <location>
        <begin position="121"/>
        <end position="144"/>
    </location>
</feature>
<protein>
    <submittedName>
        <fullName evidence="2">DNA-binding protein</fullName>
    </submittedName>
</protein>
<name>A0A087CAJ8_9BIFI</name>
<dbReference type="Gene3D" id="1.10.260.40">
    <property type="entry name" value="lambda repressor-like DNA-binding domains"/>
    <property type="match status" value="1"/>
</dbReference>
<dbReference type="InterPro" id="IPR010982">
    <property type="entry name" value="Lambda_DNA-bd_dom_sf"/>
</dbReference>
<evidence type="ECO:0000313" key="3">
    <source>
        <dbReference type="Proteomes" id="UP000029082"/>
    </source>
</evidence>
<dbReference type="eggNOG" id="ENOG502ZNCE">
    <property type="taxonomic scope" value="Bacteria"/>
</dbReference>
<dbReference type="EMBL" id="JGZE01000001">
    <property type="protein sequence ID" value="KFI80298.1"/>
    <property type="molecule type" value="Genomic_DNA"/>
</dbReference>
<dbReference type="Proteomes" id="UP000029082">
    <property type="component" value="Unassembled WGS sequence"/>
</dbReference>
<dbReference type="STRING" id="1437603.GCA_000771525_00508"/>
<sequence>MGNMQTNIMEWLRKVTNGDTKNAIAVRSDLPTSTLNRQWNDEKFSADVVISVAHAYGASPIEGLSALGVITRDDIERLRSDDALKDATDDQLLQELARRLADQHDVIVDDPASAWNMPVGVRLEPAASHDKRKGQAKGVDEEYA</sequence>
<dbReference type="AlphaFoldDB" id="A0A087CAJ8"/>
<keyword evidence="2" id="KW-0238">DNA-binding</keyword>
<accession>A0A087CAJ8</accession>
<evidence type="ECO:0000313" key="2">
    <source>
        <dbReference type="EMBL" id="KFI80298.1"/>
    </source>
</evidence>
<evidence type="ECO:0000256" key="1">
    <source>
        <dbReference type="SAM" id="MobiDB-lite"/>
    </source>
</evidence>